<evidence type="ECO:0000313" key="4">
    <source>
        <dbReference type="EMBL" id="OBQ45095.1"/>
    </source>
</evidence>
<dbReference type="InterPro" id="IPR050498">
    <property type="entry name" value="Ycf3"/>
</dbReference>
<dbReference type="InterPro" id="IPR019734">
    <property type="entry name" value="TPR_rpt"/>
</dbReference>
<evidence type="ECO:0008006" key="6">
    <source>
        <dbReference type="Google" id="ProtNLM"/>
    </source>
</evidence>
<dbReference type="Pfam" id="PF13432">
    <property type="entry name" value="TPR_16"/>
    <property type="match status" value="1"/>
</dbReference>
<protein>
    <recommendedName>
        <fullName evidence="6">Tetratricopeptide repeat protein</fullName>
    </recommendedName>
</protein>
<name>A0A1B7X6U2_APHFL</name>
<dbReference type="InterPro" id="IPR013105">
    <property type="entry name" value="TPR_2"/>
</dbReference>
<dbReference type="Proteomes" id="UP000092093">
    <property type="component" value="Unassembled WGS sequence"/>
</dbReference>
<dbReference type="PANTHER" id="PTHR44858:SF1">
    <property type="entry name" value="UDP-N-ACETYLGLUCOSAMINE--PEPTIDE N-ACETYLGLUCOSAMINYLTRANSFERASE SPINDLY-RELATED"/>
    <property type="match status" value="1"/>
</dbReference>
<dbReference type="SMART" id="SM00028">
    <property type="entry name" value="TPR"/>
    <property type="match status" value="4"/>
</dbReference>
<accession>A0A1B7X6U2</accession>
<reference evidence="4 5" key="1">
    <citation type="submission" date="2015-09" db="EMBL/GenBank/DDBJ databases">
        <title>Aphanizomenon flos-aquae WA102.</title>
        <authorList>
            <person name="Driscoll C."/>
        </authorList>
    </citation>
    <scope>NUCLEOTIDE SEQUENCE [LARGE SCALE GENOMIC DNA]</scope>
    <source>
        <strain evidence="4">WA102</strain>
    </source>
</reference>
<dbReference type="SUPFAM" id="SSF48452">
    <property type="entry name" value="TPR-like"/>
    <property type="match status" value="1"/>
</dbReference>
<proteinExistence type="predicted"/>
<dbReference type="AlphaFoldDB" id="A0A1B7X6U2"/>
<dbReference type="Gene3D" id="1.25.40.10">
    <property type="entry name" value="Tetratricopeptide repeat domain"/>
    <property type="match status" value="2"/>
</dbReference>
<feature type="repeat" description="TPR" evidence="3">
    <location>
        <begin position="40"/>
        <end position="73"/>
    </location>
</feature>
<evidence type="ECO:0000313" key="5">
    <source>
        <dbReference type="Proteomes" id="UP000092093"/>
    </source>
</evidence>
<dbReference type="PANTHER" id="PTHR44858">
    <property type="entry name" value="TETRATRICOPEPTIDE REPEAT PROTEIN 6"/>
    <property type="match status" value="1"/>
</dbReference>
<keyword evidence="2 3" id="KW-0802">TPR repeat</keyword>
<keyword evidence="1" id="KW-0677">Repeat</keyword>
<evidence type="ECO:0000256" key="3">
    <source>
        <dbReference type="PROSITE-ProRule" id="PRU00339"/>
    </source>
</evidence>
<evidence type="ECO:0000256" key="1">
    <source>
        <dbReference type="ARBA" id="ARBA00022737"/>
    </source>
</evidence>
<evidence type="ECO:0000256" key="2">
    <source>
        <dbReference type="ARBA" id="ARBA00022803"/>
    </source>
</evidence>
<organism evidence="4 5">
    <name type="scientific">Aphanizomenon flos-aquae WA102</name>
    <dbReference type="NCBI Taxonomy" id="1710896"/>
    <lineage>
        <taxon>Bacteria</taxon>
        <taxon>Bacillati</taxon>
        <taxon>Cyanobacteriota</taxon>
        <taxon>Cyanophyceae</taxon>
        <taxon>Nostocales</taxon>
        <taxon>Aphanizomenonaceae</taxon>
        <taxon>Aphanizomenon</taxon>
    </lineage>
</organism>
<dbReference type="Pfam" id="PF07719">
    <property type="entry name" value="TPR_2"/>
    <property type="match status" value="1"/>
</dbReference>
<dbReference type="NCBIfam" id="NF047558">
    <property type="entry name" value="TPR_END_plus"/>
    <property type="match status" value="1"/>
</dbReference>
<sequence length="184" mass="21810">MEFYLSADNYFNRGNTLCLSGDYEGGIKAYDQDIQIQPFHEVYQNLGLALFYLDREEDALVSFNKAIELDKTFYQAWYSRGVLLLKRTKDIYLGPGSLDLSEESKKQYKEAIESFNKTIEIEQKYHRAWYDRAECYAIIQEVDLAIKDLKQAIDLNHEYKTKAKTNTYFDEIREDERFKKLIED</sequence>
<gene>
    <name evidence="4" type="ORF">AN484_03685</name>
</gene>
<dbReference type="EMBL" id="LJOW01000009">
    <property type="protein sequence ID" value="OBQ45095.1"/>
    <property type="molecule type" value="Genomic_DNA"/>
</dbReference>
<dbReference type="InterPro" id="IPR011990">
    <property type="entry name" value="TPR-like_helical_dom_sf"/>
</dbReference>
<dbReference type="PROSITE" id="PS50005">
    <property type="entry name" value="TPR"/>
    <property type="match status" value="1"/>
</dbReference>
<comment type="caution">
    <text evidence="4">The sequence shown here is derived from an EMBL/GenBank/DDBJ whole genome shotgun (WGS) entry which is preliminary data.</text>
</comment>